<protein>
    <submittedName>
        <fullName evidence="2">Uncharacterized protein</fullName>
    </submittedName>
</protein>
<evidence type="ECO:0000313" key="2">
    <source>
        <dbReference type="EMBL" id="KAB1202409.1"/>
    </source>
</evidence>
<evidence type="ECO:0000256" key="1">
    <source>
        <dbReference type="SAM" id="MobiDB-lite"/>
    </source>
</evidence>
<dbReference type="AlphaFoldDB" id="A0A6A1UQ07"/>
<feature type="region of interest" description="Disordered" evidence="1">
    <location>
        <begin position="1"/>
        <end position="20"/>
    </location>
</feature>
<dbReference type="EMBL" id="RXIC02000026">
    <property type="protein sequence ID" value="KAB1202409.1"/>
    <property type="molecule type" value="Genomic_DNA"/>
</dbReference>
<reference evidence="2 3" key="1">
    <citation type="journal article" date="2019" name="Plant Biotechnol. J.">
        <title>The red bayberry genome and genetic basis of sex determination.</title>
        <authorList>
            <person name="Jia H.M."/>
            <person name="Jia H.J."/>
            <person name="Cai Q.L."/>
            <person name="Wang Y."/>
            <person name="Zhao H.B."/>
            <person name="Yang W.F."/>
            <person name="Wang G.Y."/>
            <person name="Li Y.H."/>
            <person name="Zhan D.L."/>
            <person name="Shen Y.T."/>
            <person name="Niu Q.F."/>
            <person name="Chang L."/>
            <person name="Qiu J."/>
            <person name="Zhao L."/>
            <person name="Xie H.B."/>
            <person name="Fu W.Y."/>
            <person name="Jin J."/>
            <person name="Li X.W."/>
            <person name="Jiao Y."/>
            <person name="Zhou C.C."/>
            <person name="Tu T."/>
            <person name="Chai C.Y."/>
            <person name="Gao J.L."/>
            <person name="Fan L.J."/>
            <person name="van de Weg E."/>
            <person name="Wang J.Y."/>
            <person name="Gao Z.S."/>
        </authorList>
    </citation>
    <scope>NUCLEOTIDE SEQUENCE [LARGE SCALE GENOMIC DNA]</scope>
    <source>
        <tissue evidence="2">Leaves</tissue>
    </source>
</reference>
<accession>A0A6A1UQ07</accession>
<evidence type="ECO:0000313" key="3">
    <source>
        <dbReference type="Proteomes" id="UP000516437"/>
    </source>
</evidence>
<keyword evidence="3" id="KW-1185">Reference proteome</keyword>
<comment type="caution">
    <text evidence="2">The sequence shown here is derived from an EMBL/GenBank/DDBJ whole genome shotgun (WGS) entry which is preliminary data.</text>
</comment>
<sequence>MDSPPISSTTSPTLVIFLSSPPPPPLITPLNDLPLTPPNRPQSPDTEAHEFALSCLEPFGFDRSLPRVITRDLIDSLESRAIPPSGFLGPTLADYLDAHSYSRPSRHYITLGPCTKRPLPTSSHAAPVVSPHAPSTALVPFHPAPVDFSKCFKGKGKMDSDIPSIVPVQVMPAPNIFQSVPNLTRGYIDKGKRLVSLDSSDLVVKPSVQPSVENNTLAMEIRSRGLASAPRAILPHAPFFKDAAMEDSFWKSKAADPILAVLKKSKTALTSFKRDQTRLKKKAAARTTQAQKLTDEPFSCALDHTKQQDSSVQNMAMEASLKDAIHEQLIREQSLWRQWRNQEYSQRESNS</sequence>
<dbReference type="Proteomes" id="UP000516437">
    <property type="component" value="Chromosome 8"/>
</dbReference>
<gene>
    <name evidence="2" type="ORF">CJ030_MR8G004402</name>
</gene>
<feature type="compositionally biased region" description="Low complexity" evidence="1">
    <location>
        <begin position="1"/>
        <end position="13"/>
    </location>
</feature>
<name>A0A6A1UQ07_9ROSI</name>
<proteinExistence type="predicted"/>
<organism evidence="2 3">
    <name type="scientific">Morella rubra</name>
    <name type="common">Chinese bayberry</name>
    <dbReference type="NCBI Taxonomy" id="262757"/>
    <lineage>
        <taxon>Eukaryota</taxon>
        <taxon>Viridiplantae</taxon>
        <taxon>Streptophyta</taxon>
        <taxon>Embryophyta</taxon>
        <taxon>Tracheophyta</taxon>
        <taxon>Spermatophyta</taxon>
        <taxon>Magnoliopsida</taxon>
        <taxon>eudicotyledons</taxon>
        <taxon>Gunneridae</taxon>
        <taxon>Pentapetalae</taxon>
        <taxon>rosids</taxon>
        <taxon>fabids</taxon>
        <taxon>Fagales</taxon>
        <taxon>Myricaceae</taxon>
        <taxon>Morella</taxon>
    </lineage>
</organism>
<feature type="region of interest" description="Disordered" evidence="1">
    <location>
        <begin position="27"/>
        <end position="46"/>
    </location>
</feature>